<dbReference type="Proteomes" id="UP000037035">
    <property type="component" value="Unassembled WGS sequence"/>
</dbReference>
<keyword evidence="2" id="KW-1185">Reference proteome</keyword>
<proteinExistence type="predicted"/>
<organism evidence="1 2">
    <name type="scientific">Puccinia sorghi</name>
    <dbReference type="NCBI Taxonomy" id="27349"/>
    <lineage>
        <taxon>Eukaryota</taxon>
        <taxon>Fungi</taxon>
        <taxon>Dikarya</taxon>
        <taxon>Basidiomycota</taxon>
        <taxon>Pucciniomycotina</taxon>
        <taxon>Pucciniomycetes</taxon>
        <taxon>Pucciniales</taxon>
        <taxon>Pucciniaceae</taxon>
        <taxon>Puccinia</taxon>
    </lineage>
</organism>
<protein>
    <submittedName>
        <fullName evidence="1">Uncharacterized protein</fullName>
    </submittedName>
</protein>
<reference evidence="1 2" key="1">
    <citation type="submission" date="2015-08" db="EMBL/GenBank/DDBJ databases">
        <title>Next Generation Sequencing and Analysis of the Genome of Puccinia sorghi L Schw, the Causal Agent of Maize Common Rust.</title>
        <authorList>
            <person name="Rochi L."/>
            <person name="Burguener G."/>
            <person name="Darino M."/>
            <person name="Turjanski A."/>
            <person name="Kreff E."/>
            <person name="Dieguez M.J."/>
            <person name="Sacco F."/>
        </authorList>
    </citation>
    <scope>NUCLEOTIDE SEQUENCE [LARGE SCALE GENOMIC DNA]</scope>
    <source>
        <strain evidence="1 2">RO10H11247</strain>
    </source>
</reference>
<sequence length="453" mass="51218">MYLRAGQSLMLAEENYLHFQKKLDPLPAVDMQHAPAKLPSKLHLFACVDVLEQSLIGRRIIGHYATLFCPCNIFSDISSFLLIPEFHLLLSPSSISLHFIMILYLVYLSTIDTSNYLIDSLTLFSTEPFQKRNPKPFLYPSFSLLSMPLSRSFNNFILLEKFASCQLKLSVRSDSISSELHCSTDCPLHQCVQEDLVFDYQSFLLVLEKNLWGGIGFVGEMSRHCSQAPICCGLDQVWVGPDDAYSCLLSLTLANQLTLQGNILESSGSNLYLSLFSDFISTMIHIVSKLMLNDMISSTHLIFSSCSIFNRMDKFLISFSNKFVYKTNTNVLSPQGSNITKRTQCNLKYNYKINSDPSKKIPITSPPFENPNLRNSHSCTTSLTQKPGCICGFNSHTVQKYERLRSSIESYATLPVSWEKATLQIVHISVSLRKATLTVSVAGEKFNYRYRKI</sequence>
<comment type="caution">
    <text evidence="1">The sequence shown here is derived from an EMBL/GenBank/DDBJ whole genome shotgun (WGS) entry which is preliminary data.</text>
</comment>
<dbReference type="VEuPathDB" id="FungiDB:VP01_761g2"/>
<dbReference type="EMBL" id="LAVV01013072">
    <property type="protein sequence ID" value="KNZ46016.1"/>
    <property type="molecule type" value="Genomic_DNA"/>
</dbReference>
<name>A0A0L6UBX4_9BASI</name>
<evidence type="ECO:0000313" key="1">
    <source>
        <dbReference type="EMBL" id="KNZ46016.1"/>
    </source>
</evidence>
<accession>A0A0L6UBX4</accession>
<evidence type="ECO:0000313" key="2">
    <source>
        <dbReference type="Proteomes" id="UP000037035"/>
    </source>
</evidence>
<dbReference type="AlphaFoldDB" id="A0A0L6UBX4"/>
<gene>
    <name evidence="1" type="ORF">VP01_761g2</name>
</gene>